<dbReference type="InterPro" id="IPR000315">
    <property type="entry name" value="Znf_B-box"/>
</dbReference>
<dbReference type="SMART" id="SM00297">
    <property type="entry name" value="BROMO"/>
    <property type="match status" value="1"/>
</dbReference>
<comment type="subcellular location">
    <subcellularLocation>
        <location evidence="1">Nucleus</location>
    </subcellularLocation>
</comment>
<evidence type="ECO:0000313" key="17">
    <source>
        <dbReference type="RefSeq" id="XP_012690089.2"/>
    </source>
</evidence>
<evidence type="ECO:0000313" key="16">
    <source>
        <dbReference type="Proteomes" id="UP000515152"/>
    </source>
</evidence>
<dbReference type="Gene3D" id="3.30.40.10">
    <property type="entry name" value="Zinc/RING finger domain, C3HC4 (zinc finger)"/>
    <property type="match status" value="1"/>
</dbReference>
<evidence type="ECO:0000259" key="14">
    <source>
        <dbReference type="PROSITE" id="PS50016"/>
    </source>
</evidence>
<dbReference type="SMART" id="SM00336">
    <property type="entry name" value="BBOX"/>
    <property type="match status" value="2"/>
</dbReference>
<reference evidence="17" key="1">
    <citation type="submission" date="2025-08" db="UniProtKB">
        <authorList>
            <consortium name="RefSeq"/>
        </authorList>
    </citation>
    <scope>IDENTIFICATION</scope>
</reference>
<dbReference type="Gene3D" id="3.30.160.60">
    <property type="entry name" value="Classic Zinc Finger"/>
    <property type="match status" value="1"/>
</dbReference>
<dbReference type="SUPFAM" id="SSF57845">
    <property type="entry name" value="B-box zinc-binding domain"/>
    <property type="match status" value="1"/>
</dbReference>
<dbReference type="InterPro" id="IPR001965">
    <property type="entry name" value="Znf_PHD"/>
</dbReference>
<dbReference type="AlphaFoldDB" id="A0A6P3W522"/>
<dbReference type="PROSITE" id="PS50016">
    <property type="entry name" value="ZF_PHD_2"/>
    <property type="match status" value="1"/>
</dbReference>
<proteinExistence type="predicted"/>
<feature type="region of interest" description="Disordered" evidence="12">
    <location>
        <begin position="507"/>
        <end position="575"/>
    </location>
</feature>
<dbReference type="InterPro" id="IPR003649">
    <property type="entry name" value="Bbox_C"/>
</dbReference>
<evidence type="ECO:0000256" key="4">
    <source>
        <dbReference type="ARBA" id="ARBA00022771"/>
    </source>
</evidence>
<dbReference type="GO" id="GO:0000785">
    <property type="term" value="C:chromatin"/>
    <property type="evidence" value="ECO:0007669"/>
    <property type="project" value="TreeGrafter"/>
</dbReference>
<gene>
    <name evidence="17" type="primary">trim66</name>
</gene>
<feature type="region of interest" description="Disordered" evidence="12">
    <location>
        <begin position="460"/>
        <end position="483"/>
    </location>
</feature>
<dbReference type="Gene3D" id="1.20.920.10">
    <property type="entry name" value="Bromodomain-like"/>
    <property type="match status" value="1"/>
</dbReference>
<dbReference type="InterPro" id="IPR019787">
    <property type="entry name" value="Znf_PHD-finger"/>
</dbReference>
<feature type="region of interest" description="Disordered" evidence="12">
    <location>
        <begin position="434"/>
        <end position="453"/>
    </location>
</feature>
<organism evidence="16 17">
    <name type="scientific">Clupea harengus</name>
    <name type="common">Atlantic herring</name>
    <dbReference type="NCBI Taxonomy" id="7950"/>
    <lineage>
        <taxon>Eukaryota</taxon>
        <taxon>Metazoa</taxon>
        <taxon>Chordata</taxon>
        <taxon>Craniata</taxon>
        <taxon>Vertebrata</taxon>
        <taxon>Euteleostomi</taxon>
        <taxon>Actinopterygii</taxon>
        <taxon>Neopterygii</taxon>
        <taxon>Teleostei</taxon>
        <taxon>Clupei</taxon>
        <taxon>Clupeiformes</taxon>
        <taxon>Clupeoidei</taxon>
        <taxon>Clupeidae</taxon>
        <taxon>Clupea</taxon>
    </lineage>
</organism>
<dbReference type="Proteomes" id="UP000515152">
    <property type="component" value="Chromosome 6"/>
</dbReference>
<evidence type="ECO:0000256" key="10">
    <source>
        <dbReference type="PROSITE-ProRule" id="PRU00035"/>
    </source>
</evidence>
<evidence type="ECO:0000259" key="15">
    <source>
        <dbReference type="PROSITE" id="PS50119"/>
    </source>
</evidence>
<keyword evidence="8" id="KW-0539">Nucleus</keyword>
<feature type="region of interest" description="Disordered" evidence="12">
    <location>
        <begin position="1093"/>
        <end position="1113"/>
    </location>
</feature>
<evidence type="ECO:0000256" key="5">
    <source>
        <dbReference type="ARBA" id="ARBA00022833"/>
    </source>
</evidence>
<dbReference type="PROSITE" id="PS01359">
    <property type="entry name" value="ZF_PHD_1"/>
    <property type="match status" value="1"/>
</dbReference>
<evidence type="ECO:0000256" key="6">
    <source>
        <dbReference type="ARBA" id="ARBA00023054"/>
    </source>
</evidence>
<dbReference type="RefSeq" id="XP_012690089.2">
    <property type="nucleotide sequence ID" value="XM_012834635.2"/>
</dbReference>
<name>A0A6P3W522_CLUHA</name>
<dbReference type="Pfam" id="PF00628">
    <property type="entry name" value="PHD"/>
    <property type="match status" value="1"/>
</dbReference>
<evidence type="ECO:0000256" key="8">
    <source>
        <dbReference type="ARBA" id="ARBA00023242"/>
    </source>
</evidence>
<dbReference type="InterPro" id="IPR013083">
    <property type="entry name" value="Znf_RING/FYVE/PHD"/>
</dbReference>
<dbReference type="OrthoDB" id="1870062at2759"/>
<dbReference type="Pfam" id="PF25287">
    <property type="entry name" value="zf-B_box_Trim66"/>
    <property type="match status" value="1"/>
</dbReference>
<feature type="domain" description="B box-type" evidence="15">
    <location>
        <begin position="69"/>
        <end position="110"/>
    </location>
</feature>
<dbReference type="SMART" id="SM00249">
    <property type="entry name" value="PHD"/>
    <property type="match status" value="1"/>
</dbReference>
<feature type="compositionally biased region" description="Basic residues" evidence="12">
    <location>
        <begin position="1095"/>
        <end position="1113"/>
    </location>
</feature>
<evidence type="ECO:0000256" key="12">
    <source>
        <dbReference type="SAM" id="MobiDB-lite"/>
    </source>
</evidence>
<evidence type="ECO:0000256" key="1">
    <source>
        <dbReference type="ARBA" id="ARBA00004123"/>
    </source>
</evidence>
<feature type="compositionally biased region" description="Low complexity" evidence="12">
    <location>
        <begin position="390"/>
        <end position="402"/>
    </location>
</feature>
<protein>
    <submittedName>
        <fullName evidence="17">Tripartite motif-containing protein 66</fullName>
    </submittedName>
</protein>
<keyword evidence="5" id="KW-0862">Zinc</keyword>
<dbReference type="Pfam" id="PF00439">
    <property type="entry name" value="Bromodomain"/>
    <property type="match status" value="1"/>
</dbReference>
<evidence type="ECO:0000256" key="7">
    <source>
        <dbReference type="ARBA" id="ARBA00023117"/>
    </source>
</evidence>
<dbReference type="GeneID" id="105906481"/>
<dbReference type="PROSITE" id="PS50119">
    <property type="entry name" value="ZF_BBOX"/>
    <property type="match status" value="2"/>
</dbReference>
<evidence type="ECO:0000256" key="3">
    <source>
        <dbReference type="ARBA" id="ARBA00022737"/>
    </source>
</evidence>
<dbReference type="CDD" id="cd05502">
    <property type="entry name" value="Bromo_tif1_like"/>
    <property type="match status" value="1"/>
</dbReference>
<accession>A0A6P3W522</accession>
<dbReference type="PANTHER" id="PTHR45915">
    <property type="entry name" value="TRANSCRIPTION INTERMEDIARY FACTOR"/>
    <property type="match status" value="1"/>
</dbReference>
<feature type="region of interest" description="Disordered" evidence="12">
    <location>
        <begin position="615"/>
        <end position="638"/>
    </location>
</feature>
<dbReference type="PROSITE" id="PS50014">
    <property type="entry name" value="BROMODOMAIN_2"/>
    <property type="match status" value="1"/>
</dbReference>
<feature type="compositionally biased region" description="Acidic residues" evidence="12">
    <location>
        <begin position="792"/>
        <end position="801"/>
    </location>
</feature>
<evidence type="ECO:0000259" key="13">
    <source>
        <dbReference type="PROSITE" id="PS50014"/>
    </source>
</evidence>
<feature type="domain" description="Bromo" evidence="13">
    <location>
        <begin position="968"/>
        <end position="1040"/>
    </location>
</feature>
<dbReference type="CTD" id="9866"/>
<dbReference type="GO" id="GO:0005634">
    <property type="term" value="C:nucleus"/>
    <property type="evidence" value="ECO:0007669"/>
    <property type="project" value="UniProtKB-SubCell"/>
</dbReference>
<dbReference type="InterPro" id="IPR011011">
    <property type="entry name" value="Znf_FYVE_PHD"/>
</dbReference>
<feature type="region of interest" description="Disordered" evidence="12">
    <location>
        <begin position="366"/>
        <end position="423"/>
    </location>
</feature>
<feature type="compositionally biased region" description="Polar residues" evidence="12">
    <location>
        <begin position="615"/>
        <end position="634"/>
    </location>
</feature>
<dbReference type="CDD" id="cd19794">
    <property type="entry name" value="Bbox2_TRIM66-like"/>
    <property type="match status" value="1"/>
</dbReference>
<dbReference type="PRINTS" id="PR00503">
    <property type="entry name" value="BROMODOMAIN"/>
</dbReference>
<keyword evidence="4 9" id="KW-0863">Zinc-finger</keyword>
<evidence type="ECO:0000256" key="11">
    <source>
        <dbReference type="SAM" id="Coils"/>
    </source>
</evidence>
<dbReference type="SUPFAM" id="SSF57903">
    <property type="entry name" value="FYVE/PHD zinc finger"/>
    <property type="match status" value="1"/>
</dbReference>
<keyword evidence="3" id="KW-0677">Repeat</keyword>
<dbReference type="InterPro" id="IPR037372">
    <property type="entry name" value="TRIM66_Bbox1_Znf"/>
</dbReference>
<dbReference type="InterPro" id="IPR019786">
    <property type="entry name" value="Zinc_finger_PHD-type_CS"/>
</dbReference>
<feature type="coiled-coil region" evidence="11">
    <location>
        <begin position="125"/>
        <end position="188"/>
    </location>
</feature>
<evidence type="ECO:0000256" key="2">
    <source>
        <dbReference type="ARBA" id="ARBA00022723"/>
    </source>
</evidence>
<keyword evidence="2" id="KW-0479">Metal-binding</keyword>
<dbReference type="InterPro" id="IPR001487">
    <property type="entry name" value="Bromodomain"/>
</dbReference>
<keyword evidence="7 10" id="KW-0103">Bromodomain</keyword>
<dbReference type="PANTHER" id="PTHR45915:SF7">
    <property type="entry name" value="TRIPARTITE MOTIF-CONTAINING PROTEIN 66"/>
    <property type="match status" value="1"/>
</dbReference>
<dbReference type="SUPFAM" id="SSF47370">
    <property type="entry name" value="Bromodomain"/>
    <property type="match status" value="1"/>
</dbReference>
<dbReference type="Pfam" id="PF00643">
    <property type="entry name" value="zf-B_box"/>
    <property type="match status" value="1"/>
</dbReference>
<dbReference type="InterPro" id="IPR036427">
    <property type="entry name" value="Bromodomain-like_sf"/>
</dbReference>
<dbReference type="GO" id="GO:0008270">
    <property type="term" value="F:zinc ion binding"/>
    <property type="evidence" value="ECO:0007669"/>
    <property type="project" value="UniProtKB-KW"/>
</dbReference>
<feature type="domain" description="PHD-type" evidence="14">
    <location>
        <begin position="878"/>
        <end position="925"/>
    </location>
</feature>
<feature type="region of interest" description="Disordered" evidence="12">
    <location>
        <begin position="684"/>
        <end position="871"/>
    </location>
</feature>
<feature type="compositionally biased region" description="Polar residues" evidence="12">
    <location>
        <begin position="754"/>
        <end position="764"/>
    </location>
</feature>
<evidence type="ECO:0000256" key="9">
    <source>
        <dbReference type="PROSITE-ProRule" id="PRU00024"/>
    </source>
</evidence>
<feature type="domain" description="B box-type" evidence="15">
    <location>
        <begin position="1"/>
        <end position="35"/>
    </location>
</feature>
<dbReference type="KEGG" id="char:105906481"/>
<dbReference type="FunFam" id="3.30.40.10:FF:000123">
    <property type="entry name" value="E3 ubiquitin-protein ligase TRIM33"/>
    <property type="match status" value="1"/>
</dbReference>
<sequence length="1113" mass="121929">MEKRCSECPDLRAAQSLCTSCNKWLCYQCTNLHQHLRPAAQTAELGLLQRSSGPMMPPETAKGSDYCAHAGATCPLHKQEPLELFCEMCDLLTCSSCHLSAHKDHRVVHAGKALEDQRWLFENLMARAEEKRSVVENTAKQIKDRLHSVKVTQRRAENQIKMAKMIMMNELNKRANLLIEQLESVSSNFKRRLEDQLQGAIETCSTLDQVQNFISWATTHHQRSPLLFSKELMTYQMQHVLEPQLHSDSWAPVKIKFNWDASFWTKQISNLGQLTVEGGSCSFSEGLGHHGILRPQPVACIAVPSLYHGLPDQGCAYQTCCQPQLCCLHCMPPQPLPGIPGTREKTQQEPIPHTMVSCNHSPPPLCQTLLGPTGQQPQQIVARQMEGDPSSQLQLSSMSASSGHYPTTDPSAAPSPLQPQGEQLLDGHAKATPEPIQSQASVRGPPATDPMETEQELLPGAVRSPSQVEAGSPAPSSGDLGMNQYQADGLEQLCSNSAAGWESSPLEMSALAEGSPAESQSLSVVARRTRSQRGSPEHRSPSQHWPSGAPHSLTTAPRDQGGAAEQCGSARAQERSVALDGVLSRGPQPGGSSPCLTTYKTEPENVCVYAYNSPGHQHSTKNKLATKTPSSSSEAGVGPKVPVVCLERLKILVSRCPPHSQPHTPLSQDRGLKPVELTGHQVFEVSRGDSPLAREDHPTVSEDSPELPVAVSSPSLTESPWHSDGEECSSDKLLTPEASSTDPEPASVPDTESDPQPETASVTDLGSEGNLGSEHHQEWDPSSQGDSHPESELDLESEQPAETELSSSGDSEPESEMDSTAEVVMRLEPESEQPPAEEPLPSSDSSPQLEELPDPASLGEHQETAEAEVEAEVEMENEDFCAVCHIGGELLCCDRCPKVYHLSCHVPSLLSFPTGDWVCSLCRDVQQPEVEYDCANTRLSAELKGKALPYGLSAGDLRKCEKLTLLICAHALSAPFHEPVSPLARHYYQIIKRPMDLSVIQGKLNKSSHMHYFTPEEFVADVSLMFRNCAKFNYPDSEVAQAGHSLEAFFTSSLREVFPNQAFTSAEVEDSDSDEYEDLGQVALKGFSWPDRREQSHRKRKRRHSLNCRRHHF</sequence>
<dbReference type="SMART" id="SM00502">
    <property type="entry name" value="BBC"/>
    <property type="match status" value="1"/>
</dbReference>
<keyword evidence="6 11" id="KW-0175">Coiled coil</keyword>
<keyword evidence="16" id="KW-1185">Reference proteome</keyword>